<evidence type="ECO:0000256" key="1">
    <source>
        <dbReference type="ARBA" id="ARBA00005995"/>
    </source>
</evidence>
<dbReference type="STRING" id="349521.HCH_06024"/>
<evidence type="ECO:0000313" key="4">
    <source>
        <dbReference type="EMBL" id="ABB69074.1"/>
    </source>
</evidence>
<proteinExistence type="inferred from homology"/>
<reference evidence="4" key="2">
    <citation type="submission" date="2005-10" db="EMBL/GenBank/DDBJ databases">
        <title>Hahella chejuensis KCTC 2396 prodigiosin biosynthesis gene cluster.</title>
        <authorList>
            <person name="Kim J.F."/>
            <person name="Jeong H."/>
            <person name="Park Y."/>
            <person name="Kim D."/>
        </authorList>
    </citation>
    <scope>NUCLEOTIDE SEQUENCE</scope>
    <source>
        <strain evidence="4">KCTC 2396</strain>
    </source>
</reference>
<dbReference type="Proteomes" id="UP000000238">
    <property type="component" value="Chromosome"/>
</dbReference>
<reference evidence="5 6" key="1">
    <citation type="journal article" date="2005" name="Nucleic Acids Res.">
        <title>Genomic blueprint of Hahella chejuensis, a marine microbe producing an algicidal agent.</title>
        <authorList>
            <person name="Jeong H."/>
            <person name="Yim J.H."/>
            <person name="Lee C."/>
            <person name="Choi S.-H."/>
            <person name="Park Y.K."/>
            <person name="Yoon S.H."/>
            <person name="Hur C.-G."/>
            <person name="Kang H.-Y."/>
            <person name="Kim D."/>
            <person name="Lee H.H."/>
            <person name="Park K.H."/>
            <person name="Park S.-H."/>
            <person name="Park H.-S."/>
            <person name="Lee H.K."/>
            <person name="Oh T.K."/>
            <person name="Kim J.F."/>
        </authorList>
    </citation>
    <scope>NUCLEOTIDE SEQUENCE [LARGE SCALE GENOMIC DNA]</scope>
    <source>
        <strain evidence="5 6">KCTC 2396</strain>
    </source>
</reference>
<sequence>MESQDNSQYAGEAPVFPSKDFECNQGSFDDTDTSPPQHAGDYDVIVVGGGISGLSSAWKLRERKLLVLDQRDRFGGAARLEQRDGLLYASGASCFQLPTGHNEVSHLLQDLDLWNQWRSTAEDTLVIFDTKRLMKGLGEVTAALLKQPKELLKPAVWGLTANLLYSAMSGKPFISAEKKLGDPMFADLFQYLNRFTPDSGKHPAMPWREGCDWTREEMELFDSVSLHDLLFDPATRRSLPQDLIPRHRFGSLVKDAVETTLRVECLAIKDVSAYVGLHFLVGYLYRPLVTFPGGNGYIADRIRQRLMSTGSCKFKAGSRAYSITQNQEGVKVCFQQEGKNYYANANALIWAGAKHAAVSVVDGLPQQQKAAIAEIEHRDYAIAGVYLKKAALANYFGGYVIEGDIGGRYPNSWCRSGVCLAANWKDPSYAGGLGVLTLLKPISGAADQGKLGKADFRNLQQTAYGEVRDMLVATGHSPDLIEDIKLWRWPHGLVVSKVGQMKHDVFVNASQPVGAVFFANQDSVGMGNMESAIWAGCHAAEQVRRHFRSHSSVVSHIGDYAATQS</sequence>
<dbReference type="SUPFAM" id="SSF51905">
    <property type="entry name" value="FAD/NAD(P)-binding domain"/>
    <property type="match status" value="1"/>
</dbReference>
<dbReference type="AlphaFoldDB" id="Q2S9K0"/>
<dbReference type="HOGENOM" id="CLU_020971_0_0_6"/>
<dbReference type="Pfam" id="PF01593">
    <property type="entry name" value="Amino_oxidase"/>
    <property type="match status" value="1"/>
</dbReference>
<evidence type="ECO:0000256" key="2">
    <source>
        <dbReference type="SAM" id="MobiDB-lite"/>
    </source>
</evidence>
<dbReference type="RefSeq" id="WP_011399732.1">
    <property type="nucleotide sequence ID" value="NC_007645.1"/>
</dbReference>
<feature type="domain" description="Amine oxidase" evidence="3">
    <location>
        <begin position="51"/>
        <end position="543"/>
    </location>
</feature>
<dbReference type="InterPro" id="IPR002937">
    <property type="entry name" value="Amino_oxidase"/>
</dbReference>
<evidence type="ECO:0000259" key="3">
    <source>
        <dbReference type="Pfam" id="PF01593"/>
    </source>
</evidence>
<evidence type="ECO:0000313" key="6">
    <source>
        <dbReference type="Proteomes" id="UP000000238"/>
    </source>
</evidence>
<protein>
    <submittedName>
        <fullName evidence="4">H2MAP oxidase/dehydrogenase</fullName>
    </submittedName>
</protein>
<dbReference type="InterPro" id="IPR036188">
    <property type="entry name" value="FAD/NAD-bd_sf"/>
</dbReference>
<dbReference type="GO" id="GO:0016491">
    <property type="term" value="F:oxidoreductase activity"/>
    <property type="evidence" value="ECO:0007669"/>
    <property type="project" value="InterPro"/>
</dbReference>
<name>Q2S9K0_HAHCH</name>
<dbReference type="EMBL" id="DQ266254">
    <property type="protein sequence ID" value="ABB69074.1"/>
    <property type="molecule type" value="Genomic_DNA"/>
</dbReference>
<feature type="compositionally biased region" description="Polar residues" evidence="2">
    <location>
        <begin position="24"/>
        <end position="36"/>
    </location>
</feature>
<dbReference type="OrthoDB" id="9774675at2"/>
<comment type="similarity">
    <text evidence="1">Belongs to the flavin monoamine oxidase family.</text>
</comment>
<dbReference type="EMBL" id="CP000155">
    <property type="protein sequence ID" value="ABC32674.1"/>
    <property type="molecule type" value="Genomic_DNA"/>
</dbReference>
<evidence type="ECO:0000313" key="5">
    <source>
        <dbReference type="EMBL" id="ABC32674.1"/>
    </source>
</evidence>
<dbReference type="PANTHER" id="PTHR43563">
    <property type="entry name" value="AMINE OXIDASE"/>
    <property type="match status" value="1"/>
</dbReference>
<gene>
    <name evidence="4" type="primary">hapB</name>
    <name evidence="5" type="ordered locus">HCH_06024</name>
</gene>
<dbReference type="InterPro" id="IPR050703">
    <property type="entry name" value="Flavin_MAO"/>
</dbReference>
<organism evidence="5 6">
    <name type="scientific">Hahella chejuensis (strain KCTC 2396)</name>
    <dbReference type="NCBI Taxonomy" id="349521"/>
    <lineage>
        <taxon>Bacteria</taxon>
        <taxon>Pseudomonadati</taxon>
        <taxon>Pseudomonadota</taxon>
        <taxon>Gammaproteobacteria</taxon>
        <taxon>Oceanospirillales</taxon>
        <taxon>Hahellaceae</taxon>
        <taxon>Hahella</taxon>
    </lineage>
</organism>
<dbReference type="PANTHER" id="PTHR43563:SF1">
    <property type="entry name" value="AMINE OXIDASE [FLAVIN-CONTAINING] B"/>
    <property type="match status" value="1"/>
</dbReference>
<dbReference type="KEGG" id="hch:HCH_06024"/>
<accession>Q2S9K0</accession>
<dbReference type="Gene3D" id="3.50.50.60">
    <property type="entry name" value="FAD/NAD(P)-binding domain"/>
    <property type="match status" value="2"/>
</dbReference>
<dbReference type="eggNOG" id="COG1232">
    <property type="taxonomic scope" value="Bacteria"/>
</dbReference>
<keyword evidence="6" id="KW-1185">Reference proteome</keyword>
<feature type="region of interest" description="Disordered" evidence="2">
    <location>
        <begin position="1"/>
        <end position="36"/>
    </location>
</feature>